<dbReference type="EMBL" id="MU854484">
    <property type="protein sequence ID" value="KAK4034323.1"/>
    <property type="molecule type" value="Genomic_DNA"/>
</dbReference>
<keyword evidence="3" id="KW-1185">Reference proteome</keyword>
<gene>
    <name evidence="2" type="ORF">C8A01DRAFT_49262</name>
</gene>
<proteinExistence type="predicted"/>
<feature type="region of interest" description="Disordered" evidence="1">
    <location>
        <begin position="1"/>
        <end position="32"/>
    </location>
</feature>
<evidence type="ECO:0000313" key="2">
    <source>
        <dbReference type="EMBL" id="KAK4034323.1"/>
    </source>
</evidence>
<protein>
    <recommendedName>
        <fullName evidence="4">F-box domain-containing protein</fullName>
    </recommendedName>
</protein>
<dbReference type="AlphaFoldDB" id="A0AAN6P9R1"/>
<evidence type="ECO:0000313" key="3">
    <source>
        <dbReference type="Proteomes" id="UP001303115"/>
    </source>
</evidence>
<sequence>MADTDPDAEETESNYRAPTQRDVPDGPPVRAAPATLETLPAELRVQILFYLVDLNDLRAVALASPVLHQQYRLDRQRLLSQALRLTLRNVLVEAYTHQASSALSYRLRKMPQRTLQQAVTQVIDDYVELRCLSINNVVDHCSIDELAAMASFYGTIIQPLLLECAARFQQNLENPSTELGTCWSTTERIRPLRALYRFEIFQDLFGYHDPESRFDSPKVLAMFFGIFHPWEVEEINCIDHLIRARYDRVFDDIKWDVHKTNPRFGVRTTPMTPKGAFDLDSQYNRLSLLNGTIARGLALFHAVSRIGEETADDHEALVRLMQENMTWSIGHPISEQLRYSTQDMRRFYHPSEGDRAEAARERMPFLGDGEDGPPLAWVIIWRGTYSNTYGGVIPSSLRGWGYVFWDARRLAGRGGEMKRELRRAWENEWHGEDPRD</sequence>
<name>A0AAN6P9R1_9PEZI</name>
<evidence type="ECO:0008006" key="4">
    <source>
        <dbReference type="Google" id="ProtNLM"/>
    </source>
</evidence>
<comment type="caution">
    <text evidence="2">The sequence shown here is derived from an EMBL/GenBank/DDBJ whole genome shotgun (WGS) entry which is preliminary data.</text>
</comment>
<organism evidence="2 3">
    <name type="scientific">Parachaetomium inaequale</name>
    <dbReference type="NCBI Taxonomy" id="2588326"/>
    <lineage>
        <taxon>Eukaryota</taxon>
        <taxon>Fungi</taxon>
        <taxon>Dikarya</taxon>
        <taxon>Ascomycota</taxon>
        <taxon>Pezizomycotina</taxon>
        <taxon>Sordariomycetes</taxon>
        <taxon>Sordariomycetidae</taxon>
        <taxon>Sordariales</taxon>
        <taxon>Chaetomiaceae</taxon>
        <taxon>Parachaetomium</taxon>
    </lineage>
</organism>
<reference evidence="3" key="1">
    <citation type="journal article" date="2023" name="Mol. Phylogenet. Evol.">
        <title>Genome-scale phylogeny and comparative genomics of the fungal order Sordariales.</title>
        <authorList>
            <person name="Hensen N."/>
            <person name="Bonometti L."/>
            <person name="Westerberg I."/>
            <person name="Brannstrom I.O."/>
            <person name="Guillou S."/>
            <person name="Cros-Aarteil S."/>
            <person name="Calhoun S."/>
            <person name="Haridas S."/>
            <person name="Kuo A."/>
            <person name="Mondo S."/>
            <person name="Pangilinan J."/>
            <person name="Riley R."/>
            <person name="LaButti K."/>
            <person name="Andreopoulos B."/>
            <person name="Lipzen A."/>
            <person name="Chen C."/>
            <person name="Yan M."/>
            <person name="Daum C."/>
            <person name="Ng V."/>
            <person name="Clum A."/>
            <person name="Steindorff A."/>
            <person name="Ohm R.A."/>
            <person name="Martin F."/>
            <person name="Silar P."/>
            <person name="Natvig D.O."/>
            <person name="Lalanne C."/>
            <person name="Gautier V."/>
            <person name="Ament-Velasquez S.L."/>
            <person name="Kruys A."/>
            <person name="Hutchinson M.I."/>
            <person name="Powell A.J."/>
            <person name="Barry K."/>
            <person name="Miller A.N."/>
            <person name="Grigoriev I.V."/>
            <person name="Debuchy R."/>
            <person name="Gladieux P."/>
            <person name="Hiltunen Thoren M."/>
            <person name="Johannesson H."/>
        </authorList>
    </citation>
    <scope>NUCLEOTIDE SEQUENCE [LARGE SCALE GENOMIC DNA]</scope>
    <source>
        <strain evidence="3">CBS 284.82</strain>
    </source>
</reference>
<evidence type="ECO:0000256" key="1">
    <source>
        <dbReference type="SAM" id="MobiDB-lite"/>
    </source>
</evidence>
<dbReference type="Proteomes" id="UP001303115">
    <property type="component" value="Unassembled WGS sequence"/>
</dbReference>
<feature type="compositionally biased region" description="Acidic residues" evidence="1">
    <location>
        <begin position="1"/>
        <end position="12"/>
    </location>
</feature>
<accession>A0AAN6P9R1</accession>